<evidence type="ECO:0000313" key="3">
    <source>
        <dbReference type="Proteomes" id="UP000800094"/>
    </source>
</evidence>
<feature type="compositionally biased region" description="Basic residues" evidence="1">
    <location>
        <begin position="44"/>
        <end position="55"/>
    </location>
</feature>
<dbReference type="AlphaFoldDB" id="A0A6A6IZI3"/>
<evidence type="ECO:0000313" key="2">
    <source>
        <dbReference type="EMBL" id="KAF2255322.1"/>
    </source>
</evidence>
<name>A0A6A6IZI3_9PLEO</name>
<dbReference type="GeneID" id="54579867"/>
<dbReference type="RefSeq" id="XP_033690326.1">
    <property type="nucleotide sequence ID" value="XM_033826537.1"/>
</dbReference>
<feature type="compositionally biased region" description="Basic and acidic residues" evidence="1">
    <location>
        <begin position="33"/>
        <end position="42"/>
    </location>
</feature>
<proteinExistence type="predicted"/>
<feature type="region of interest" description="Disordered" evidence="1">
    <location>
        <begin position="237"/>
        <end position="300"/>
    </location>
</feature>
<dbReference type="Proteomes" id="UP000800094">
    <property type="component" value="Unassembled WGS sequence"/>
</dbReference>
<organism evidence="2 3">
    <name type="scientific">Trematosphaeria pertusa</name>
    <dbReference type="NCBI Taxonomy" id="390896"/>
    <lineage>
        <taxon>Eukaryota</taxon>
        <taxon>Fungi</taxon>
        <taxon>Dikarya</taxon>
        <taxon>Ascomycota</taxon>
        <taxon>Pezizomycotina</taxon>
        <taxon>Dothideomycetes</taxon>
        <taxon>Pleosporomycetidae</taxon>
        <taxon>Pleosporales</taxon>
        <taxon>Massarineae</taxon>
        <taxon>Trematosphaeriaceae</taxon>
        <taxon>Trematosphaeria</taxon>
    </lineage>
</organism>
<sequence>MSDVDMDSEMAPGQSSIVVPIMTHAGEKQNSLARDDREEQPGRTRAKRGKGRRRGGRAERKALDPLSGKAVHNQRKTTDKITKAQHRQAHRERFFAQRREQRKLDAMITGLGDLGLEKKEGTETAEAAKAVEGVDSGIRRRGGPRKAKAEAKKDIRDEVNAQQEEAQAYEEFCKRDEQVQLAESQSYIEFRKKEEQEKPAKGKAYKALRKKQEQERILNLHKAKAARKGITLEQFYQQGKEKAERRKERRQQKRQQERNAMIDGQEQEPVLPVGPASTPSTSDAMLGSMGQVDFGADMEL</sequence>
<feature type="region of interest" description="Disordered" evidence="1">
    <location>
        <begin position="135"/>
        <end position="156"/>
    </location>
</feature>
<reference evidence="2" key="1">
    <citation type="journal article" date="2020" name="Stud. Mycol.">
        <title>101 Dothideomycetes genomes: a test case for predicting lifestyles and emergence of pathogens.</title>
        <authorList>
            <person name="Haridas S."/>
            <person name="Albert R."/>
            <person name="Binder M."/>
            <person name="Bloem J."/>
            <person name="Labutti K."/>
            <person name="Salamov A."/>
            <person name="Andreopoulos B."/>
            <person name="Baker S."/>
            <person name="Barry K."/>
            <person name="Bills G."/>
            <person name="Bluhm B."/>
            <person name="Cannon C."/>
            <person name="Castanera R."/>
            <person name="Culley D."/>
            <person name="Daum C."/>
            <person name="Ezra D."/>
            <person name="Gonzalez J."/>
            <person name="Henrissat B."/>
            <person name="Kuo A."/>
            <person name="Liang C."/>
            <person name="Lipzen A."/>
            <person name="Lutzoni F."/>
            <person name="Magnuson J."/>
            <person name="Mondo S."/>
            <person name="Nolan M."/>
            <person name="Ohm R."/>
            <person name="Pangilinan J."/>
            <person name="Park H.-J."/>
            <person name="Ramirez L."/>
            <person name="Alfaro M."/>
            <person name="Sun H."/>
            <person name="Tritt A."/>
            <person name="Yoshinaga Y."/>
            <person name="Zwiers L.-H."/>
            <person name="Turgeon B."/>
            <person name="Goodwin S."/>
            <person name="Spatafora J."/>
            <person name="Crous P."/>
            <person name="Grigoriev I."/>
        </authorList>
    </citation>
    <scope>NUCLEOTIDE SEQUENCE</scope>
    <source>
        <strain evidence="2">CBS 122368</strain>
    </source>
</reference>
<feature type="compositionally biased region" description="Basic and acidic residues" evidence="1">
    <location>
        <begin position="147"/>
        <end position="156"/>
    </location>
</feature>
<dbReference type="EMBL" id="ML987190">
    <property type="protein sequence ID" value="KAF2255322.1"/>
    <property type="molecule type" value="Genomic_DNA"/>
</dbReference>
<accession>A0A6A6IZI3</accession>
<gene>
    <name evidence="2" type="ORF">BU26DRAFT_500906</name>
</gene>
<keyword evidence="3" id="KW-1185">Reference proteome</keyword>
<evidence type="ECO:0000256" key="1">
    <source>
        <dbReference type="SAM" id="MobiDB-lite"/>
    </source>
</evidence>
<protein>
    <submittedName>
        <fullName evidence="2">Uncharacterized protein</fullName>
    </submittedName>
</protein>
<feature type="region of interest" description="Disordered" evidence="1">
    <location>
        <begin position="1"/>
        <end position="90"/>
    </location>
</feature>